<feature type="non-terminal residue" evidence="2">
    <location>
        <position position="1"/>
    </location>
</feature>
<keyword evidence="1" id="KW-0175">Coiled coil</keyword>
<dbReference type="EMBL" id="CAJPIN010012667">
    <property type="protein sequence ID" value="CAG2060531.1"/>
    <property type="molecule type" value="Genomic_DNA"/>
</dbReference>
<dbReference type="SUPFAM" id="SSF46966">
    <property type="entry name" value="Spectrin repeat"/>
    <property type="match status" value="3"/>
</dbReference>
<dbReference type="InterPro" id="IPR018159">
    <property type="entry name" value="Spectrin/alpha-actinin"/>
</dbReference>
<name>A0ABN7P0S1_TIMPD</name>
<gene>
    <name evidence="2" type="ORF">TPAB3V08_LOCUS7487</name>
</gene>
<protein>
    <submittedName>
        <fullName evidence="2">Uncharacterized protein</fullName>
    </submittedName>
</protein>
<reference evidence="2" key="1">
    <citation type="submission" date="2021-03" db="EMBL/GenBank/DDBJ databases">
        <authorList>
            <person name="Tran Van P."/>
        </authorList>
    </citation>
    <scope>NUCLEOTIDE SEQUENCE</scope>
</reference>
<evidence type="ECO:0000256" key="1">
    <source>
        <dbReference type="SAM" id="Coils"/>
    </source>
</evidence>
<evidence type="ECO:0000313" key="2">
    <source>
        <dbReference type="EMBL" id="CAG2060531.1"/>
    </source>
</evidence>
<comment type="caution">
    <text evidence="2">The sequence shown here is derived from an EMBL/GenBank/DDBJ whole genome shotgun (WGS) entry which is preliminary data.</text>
</comment>
<dbReference type="Proteomes" id="UP001153148">
    <property type="component" value="Unassembled WGS sequence"/>
</dbReference>
<accession>A0ABN7P0S1</accession>
<dbReference type="InterPro" id="IPR043197">
    <property type="entry name" value="Plakin"/>
</dbReference>
<dbReference type="InterPro" id="IPR002017">
    <property type="entry name" value="Spectrin_repeat"/>
</dbReference>
<organism evidence="2 3">
    <name type="scientific">Timema podura</name>
    <name type="common">Walking stick</name>
    <dbReference type="NCBI Taxonomy" id="61482"/>
    <lineage>
        <taxon>Eukaryota</taxon>
        <taxon>Metazoa</taxon>
        <taxon>Ecdysozoa</taxon>
        <taxon>Arthropoda</taxon>
        <taxon>Hexapoda</taxon>
        <taxon>Insecta</taxon>
        <taxon>Pterygota</taxon>
        <taxon>Neoptera</taxon>
        <taxon>Polyneoptera</taxon>
        <taxon>Phasmatodea</taxon>
        <taxon>Timematodea</taxon>
        <taxon>Timematoidea</taxon>
        <taxon>Timematidae</taxon>
        <taxon>Timema</taxon>
    </lineage>
</organism>
<dbReference type="PANTHER" id="PTHR23169">
    <property type="entry name" value="ENVOPLAKIN"/>
    <property type="match status" value="1"/>
</dbReference>
<dbReference type="CDD" id="cd00176">
    <property type="entry name" value="SPEC"/>
    <property type="match status" value="1"/>
</dbReference>
<proteinExistence type="predicted"/>
<dbReference type="Pfam" id="PF00435">
    <property type="entry name" value="Spectrin"/>
    <property type="match status" value="1"/>
</dbReference>
<dbReference type="Gene3D" id="1.20.58.60">
    <property type="match status" value="2"/>
</dbReference>
<sequence>AMGHEQRNAIRRALNEDADKLLQEGDPADPQLRRLRREMEEVNRLFDEFERKARAEEDSKNASRTFGDQIGSLQAALDEAERTLNLRLSAPLPRDLDSLEHLVIEHKEFETRLQALSPEVEEVQTTFRSIARKTPALQTKLDKVVNKWNQLWNSSHLYIERLKCVEIVLSGLEETTSVVSEFELKLASYEELPSDLESLQAVHEDLLNLQNSVSQQQIVIDQLNEDAHNARRLVEKSRPNHRGPHHDLDRLDNDVNRLTNRWTNVCSQLVDRLRSCEAAYGLLKNYTNSYQTEVSWVDDSYTKLNNLSPIGDRAKEQLEPTKSLLNHVKEKAPAVEQVNVTGGMVYPRIQGKSIISAQSPDLGFILLELIREETETRNIYDLRLQRYSDWLIEEVHPSLDAGVKRPGGRASSADHVVEELDILNHRYQALLGILYDRLRQIAALSPEDPQLQ</sequence>
<dbReference type="PANTHER" id="PTHR23169:SF23">
    <property type="entry name" value="SHORT STOP, ISOFORM H"/>
    <property type="match status" value="1"/>
</dbReference>
<keyword evidence="3" id="KW-1185">Reference proteome</keyword>
<evidence type="ECO:0000313" key="3">
    <source>
        <dbReference type="Proteomes" id="UP001153148"/>
    </source>
</evidence>
<dbReference type="SMART" id="SM00150">
    <property type="entry name" value="SPEC"/>
    <property type="match status" value="2"/>
</dbReference>
<feature type="non-terminal residue" evidence="2">
    <location>
        <position position="452"/>
    </location>
</feature>
<feature type="coiled-coil region" evidence="1">
    <location>
        <begin position="32"/>
        <end position="59"/>
    </location>
</feature>